<evidence type="ECO:0000259" key="8">
    <source>
        <dbReference type="Pfam" id="PF04542"/>
    </source>
</evidence>
<dbReference type="InterPro" id="IPR000838">
    <property type="entry name" value="RNA_pol_sigma70_ECF_CS"/>
</dbReference>
<name>A0ABX5UJ55_9BURK</name>
<evidence type="ECO:0000256" key="7">
    <source>
        <dbReference type="SAM" id="MobiDB-lite"/>
    </source>
</evidence>
<dbReference type="NCBIfam" id="TIGR02937">
    <property type="entry name" value="sigma70-ECF"/>
    <property type="match status" value="1"/>
</dbReference>
<evidence type="ECO:0000313" key="10">
    <source>
        <dbReference type="EMBL" id="QCP10406.1"/>
    </source>
</evidence>
<evidence type="ECO:0000256" key="4">
    <source>
        <dbReference type="ARBA" id="ARBA00023125"/>
    </source>
</evidence>
<dbReference type="PROSITE" id="PS01063">
    <property type="entry name" value="SIGMA70_ECF"/>
    <property type="match status" value="1"/>
</dbReference>
<evidence type="ECO:0000259" key="9">
    <source>
        <dbReference type="Pfam" id="PF08281"/>
    </source>
</evidence>
<accession>A0ABX5UJ55</accession>
<dbReference type="InterPro" id="IPR039425">
    <property type="entry name" value="RNA_pol_sigma-70-like"/>
</dbReference>
<evidence type="ECO:0000313" key="11">
    <source>
        <dbReference type="Proteomes" id="UP000298763"/>
    </source>
</evidence>
<dbReference type="SUPFAM" id="SSF88946">
    <property type="entry name" value="Sigma2 domain of RNA polymerase sigma factors"/>
    <property type="match status" value="1"/>
</dbReference>
<evidence type="ECO:0000256" key="2">
    <source>
        <dbReference type="ARBA" id="ARBA00023015"/>
    </source>
</evidence>
<dbReference type="InterPro" id="IPR013324">
    <property type="entry name" value="RNA_pol_sigma_r3/r4-like"/>
</dbReference>
<dbReference type="Pfam" id="PF04542">
    <property type="entry name" value="Sigma70_r2"/>
    <property type="match status" value="1"/>
</dbReference>
<keyword evidence="11" id="KW-1185">Reference proteome</keyword>
<comment type="similarity">
    <text evidence="1 6">Belongs to the sigma-70 factor family. ECF subfamily.</text>
</comment>
<keyword evidence="3 6" id="KW-0731">Sigma factor</keyword>
<dbReference type="Gene3D" id="1.10.10.10">
    <property type="entry name" value="Winged helix-like DNA-binding domain superfamily/Winged helix DNA-binding domain"/>
    <property type="match status" value="1"/>
</dbReference>
<gene>
    <name evidence="10" type="ORF">FCL38_08150</name>
</gene>
<dbReference type="PANTHER" id="PTHR43133:SF62">
    <property type="entry name" value="RNA POLYMERASE SIGMA FACTOR SIGZ"/>
    <property type="match status" value="1"/>
</dbReference>
<feature type="domain" description="RNA polymerase sigma-70 region 2" evidence="8">
    <location>
        <begin position="45"/>
        <end position="105"/>
    </location>
</feature>
<evidence type="ECO:0000256" key="1">
    <source>
        <dbReference type="ARBA" id="ARBA00010641"/>
    </source>
</evidence>
<keyword evidence="5 6" id="KW-0804">Transcription</keyword>
<dbReference type="InterPro" id="IPR036388">
    <property type="entry name" value="WH-like_DNA-bd_sf"/>
</dbReference>
<dbReference type="PANTHER" id="PTHR43133">
    <property type="entry name" value="RNA POLYMERASE ECF-TYPE SIGMA FACTO"/>
    <property type="match status" value="1"/>
</dbReference>
<sequence length="246" mass="27063">MCVCGTMRAMNTTTDRRTHLADLLIASGAGNERAFSELHALTNQYLYHVALRLLGAPSCAEEVLQDAYVNIWTHARRFRPGEGSPMTWLIAIVRNGALSRLRSRRLEQQRTEAAAEAAWLAELAIDDSDASDPIRQAFYDTLRRRLPEALARLEPAQRQSIALTFGQGMPHAELSAHMDAPLGTVKSWLRRGMARLRENLVQEPAAGTVQPPRPGRTGQSGPAPDAANDLLRHHARLGASPVPIAR</sequence>
<keyword evidence="4 6" id="KW-0238">DNA-binding</keyword>
<keyword evidence="2 6" id="KW-0805">Transcription regulation</keyword>
<evidence type="ECO:0000256" key="6">
    <source>
        <dbReference type="RuleBase" id="RU000716"/>
    </source>
</evidence>
<dbReference type="CDD" id="cd06171">
    <property type="entry name" value="Sigma70_r4"/>
    <property type="match status" value="1"/>
</dbReference>
<dbReference type="SUPFAM" id="SSF88659">
    <property type="entry name" value="Sigma3 and sigma4 domains of RNA polymerase sigma factors"/>
    <property type="match status" value="1"/>
</dbReference>
<feature type="region of interest" description="Disordered" evidence="7">
    <location>
        <begin position="201"/>
        <end position="246"/>
    </location>
</feature>
<evidence type="ECO:0000256" key="3">
    <source>
        <dbReference type="ARBA" id="ARBA00023082"/>
    </source>
</evidence>
<dbReference type="Gene3D" id="1.10.1740.10">
    <property type="match status" value="1"/>
</dbReference>
<dbReference type="EMBL" id="CP040017">
    <property type="protein sequence ID" value="QCP10406.1"/>
    <property type="molecule type" value="Genomic_DNA"/>
</dbReference>
<dbReference type="Pfam" id="PF08281">
    <property type="entry name" value="Sigma70_r4_2"/>
    <property type="match status" value="1"/>
</dbReference>
<organism evidence="10 11">
    <name type="scientific">Pseudoduganella umbonata</name>
    <dbReference type="NCBI Taxonomy" id="864828"/>
    <lineage>
        <taxon>Bacteria</taxon>
        <taxon>Pseudomonadati</taxon>
        <taxon>Pseudomonadota</taxon>
        <taxon>Betaproteobacteria</taxon>
        <taxon>Burkholderiales</taxon>
        <taxon>Oxalobacteraceae</taxon>
        <taxon>Telluria group</taxon>
        <taxon>Pseudoduganella</taxon>
    </lineage>
</organism>
<dbReference type="Proteomes" id="UP000298763">
    <property type="component" value="Chromosome"/>
</dbReference>
<protein>
    <recommendedName>
        <fullName evidence="6">RNA polymerase sigma factor</fullName>
    </recommendedName>
</protein>
<evidence type="ECO:0000256" key="5">
    <source>
        <dbReference type="ARBA" id="ARBA00023163"/>
    </source>
</evidence>
<dbReference type="InterPro" id="IPR013249">
    <property type="entry name" value="RNA_pol_sigma70_r4_t2"/>
</dbReference>
<feature type="domain" description="RNA polymerase sigma factor 70 region 4 type 2" evidence="9">
    <location>
        <begin position="144"/>
        <end position="196"/>
    </location>
</feature>
<proteinExistence type="inferred from homology"/>
<reference evidence="10 11" key="1">
    <citation type="submission" date="2019-05" db="EMBL/GenBank/DDBJ databases">
        <title>Draft Genome Sequences of Six Type Strains of the Genus Massilia.</title>
        <authorList>
            <person name="Miess H."/>
            <person name="Frediansyhah A."/>
            <person name="Gross H."/>
        </authorList>
    </citation>
    <scope>NUCLEOTIDE SEQUENCE [LARGE SCALE GENOMIC DNA]</scope>
    <source>
        <strain evidence="10 11">DSMZ 26121</strain>
    </source>
</reference>
<dbReference type="InterPro" id="IPR007627">
    <property type="entry name" value="RNA_pol_sigma70_r2"/>
</dbReference>
<dbReference type="InterPro" id="IPR013325">
    <property type="entry name" value="RNA_pol_sigma_r2"/>
</dbReference>
<dbReference type="InterPro" id="IPR014284">
    <property type="entry name" value="RNA_pol_sigma-70_dom"/>
</dbReference>